<dbReference type="EMBL" id="UINC01045641">
    <property type="protein sequence ID" value="SVB52638.1"/>
    <property type="molecule type" value="Genomic_DNA"/>
</dbReference>
<dbReference type="Pfam" id="PF00903">
    <property type="entry name" value="Glyoxalase"/>
    <property type="match status" value="1"/>
</dbReference>
<accession>A0A382EPM5</accession>
<name>A0A382EPM5_9ZZZZ</name>
<dbReference type="InterPro" id="IPR004360">
    <property type="entry name" value="Glyas_Fos-R_dOase_dom"/>
</dbReference>
<dbReference type="InterPro" id="IPR037523">
    <property type="entry name" value="VOC_core"/>
</dbReference>
<reference evidence="2" key="1">
    <citation type="submission" date="2018-05" db="EMBL/GenBank/DDBJ databases">
        <authorList>
            <person name="Lanie J.A."/>
            <person name="Ng W.-L."/>
            <person name="Kazmierczak K.M."/>
            <person name="Andrzejewski T.M."/>
            <person name="Davidsen T.M."/>
            <person name="Wayne K.J."/>
            <person name="Tettelin H."/>
            <person name="Glass J.I."/>
            <person name="Rusch D."/>
            <person name="Podicherti R."/>
            <person name="Tsui H.-C.T."/>
            <person name="Winkler M.E."/>
        </authorList>
    </citation>
    <scope>NUCLEOTIDE SEQUENCE</scope>
</reference>
<dbReference type="InterPro" id="IPR029068">
    <property type="entry name" value="Glyas_Bleomycin-R_OHBP_Dase"/>
</dbReference>
<protein>
    <recommendedName>
        <fullName evidence="1">VOC domain-containing protein</fullName>
    </recommendedName>
</protein>
<dbReference type="Gene3D" id="3.10.180.10">
    <property type="entry name" value="2,3-Dihydroxybiphenyl 1,2-Dioxygenase, domain 1"/>
    <property type="match status" value="1"/>
</dbReference>
<dbReference type="AlphaFoldDB" id="A0A382EPM5"/>
<evidence type="ECO:0000259" key="1">
    <source>
        <dbReference type="PROSITE" id="PS51819"/>
    </source>
</evidence>
<dbReference type="PROSITE" id="PS51819">
    <property type="entry name" value="VOC"/>
    <property type="match status" value="1"/>
</dbReference>
<organism evidence="2">
    <name type="scientific">marine metagenome</name>
    <dbReference type="NCBI Taxonomy" id="408172"/>
    <lineage>
        <taxon>unclassified sequences</taxon>
        <taxon>metagenomes</taxon>
        <taxon>ecological metagenomes</taxon>
    </lineage>
</organism>
<gene>
    <name evidence="2" type="ORF">METZ01_LOCUS205492</name>
</gene>
<feature type="domain" description="VOC" evidence="1">
    <location>
        <begin position="9"/>
        <end position="134"/>
    </location>
</feature>
<proteinExistence type="predicted"/>
<dbReference type="SUPFAM" id="SSF54593">
    <property type="entry name" value="Glyoxalase/Bleomycin resistance protein/Dihydroxybiphenyl dioxygenase"/>
    <property type="match status" value="1"/>
</dbReference>
<evidence type="ECO:0000313" key="2">
    <source>
        <dbReference type="EMBL" id="SVB52638.1"/>
    </source>
</evidence>
<sequence length="139" mass="15382">MVKVNLRNGTLDLGIVTNNIDKMLTFYSETLGFEKVGEVPFPGLGVVNKLDCGKCQIKILALEKPPNNENIKGDFTASSGFRYCTMNLTNLKEVVNSCITSNQKVVNEPMEIRSNVWVAIIQDPDGNLIELMQDGTIDE</sequence>